<evidence type="ECO:0000313" key="17">
    <source>
        <dbReference type="Proteomes" id="UP000662904"/>
    </source>
</evidence>
<comment type="similarity">
    <text evidence="2 12">Belongs to the ATPase alpha/beta chains family.</text>
</comment>
<dbReference type="GO" id="GO:0005886">
    <property type="term" value="C:plasma membrane"/>
    <property type="evidence" value="ECO:0007669"/>
    <property type="project" value="UniProtKB-SubCell"/>
</dbReference>
<dbReference type="NCBIfam" id="NF009884">
    <property type="entry name" value="PRK13343.1"/>
    <property type="match status" value="1"/>
</dbReference>
<dbReference type="Pfam" id="PF00006">
    <property type="entry name" value="ATP-synt_ab"/>
    <property type="match status" value="1"/>
</dbReference>
<dbReference type="FunFam" id="3.40.50.300:FF:000002">
    <property type="entry name" value="ATP synthase subunit alpha"/>
    <property type="match status" value="1"/>
</dbReference>
<evidence type="ECO:0000256" key="2">
    <source>
        <dbReference type="ARBA" id="ARBA00008936"/>
    </source>
</evidence>
<dbReference type="Gene3D" id="2.40.30.20">
    <property type="match status" value="1"/>
</dbReference>
<keyword evidence="7 12" id="KW-1278">Translocase</keyword>
<keyword evidence="9 12" id="KW-0472">Membrane</keyword>
<comment type="catalytic activity">
    <reaction evidence="12">
        <text>ATP + H2O + 4 H(+)(in) = ADP + phosphate + 5 H(+)(out)</text>
        <dbReference type="Rhea" id="RHEA:57720"/>
        <dbReference type="ChEBI" id="CHEBI:15377"/>
        <dbReference type="ChEBI" id="CHEBI:15378"/>
        <dbReference type="ChEBI" id="CHEBI:30616"/>
        <dbReference type="ChEBI" id="CHEBI:43474"/>
        <dbReference type="ChEBI" id="CHEBI:456216"/>
        <dbReference type="EC" id="7.1.2.2"/>
    </reaction>
</comment>
<dbReference type="InterPro" id="IPR023366">
    <property type="entry name" value="ATP_synth_asu-like_sf"/>
</dbReference>
<name>A0A8A0RNJ6_9FIRM</name>
<feature type="domain" description="ATPase F1/V1/A1 complex alpha/beta subunit N-terminal" evidence="15">
    <location>
        <begin position="37"/>
        <end position="101"/>
    </location>
</feature>
<evidence type="ECO:0000256" key="9">
    <source>
        <dbReference type="ARBA" id="ARBA00023136"/>
    </source>
</evidence>
<dbReference type="InterPro" id="IPR036121">
    <property type="entry name" value="ATPase_F1/V1/A1_a/bsu_N_sf"/>
</dbReference>
<dbReference type="FunFam" id="1.20.150.20:FF:000001">
    <property type="entry name" value="ATP synthase subunit alpha"/>
    <property type="match status" value="1"/>
</dbReference>
<dbReference type="Pfam" id="PF00306">
    <property type="entry name" value="ATP-synt_ab_C"/>
    <property type="match status" value="1"/>
</dbReference>
<accession>A0A8A0RNJ6</accession>
<dbReference type="PIRSF" id="PIRSF039088">
    <property type="entry name" value="F_ATPase_subunit_alpha"/>
    <property type="match status" value="1"/>
</dbReference>
<dbReference type="InterPro" id="IPR027417">
    <property type="entry name" value="P-loop_NTPase"/>
</dbReference>
<evidence type="ECO:0000256" key="5">
    <source>
        <dbReference type="ARBA" id="ARBA00022741"/>
    </source>
</evidence>
<evidence type="ECO:0000256" key="12">
    <source>
        <dbReference type="HAMAP-Rule" id="MF_01346"/>
    </source>
</evidence>
<keyword evidence="17" id="KW-1185">Reference proteome</keyword>
<dbReference type="GO" id="GO:0043531">
    <property type="term" value="F:ADP binding"/>
    <property type="evidence" value="ECO:0007669"/>
    <property type="project" value="TreeGrafter"/>
</dbReference>
<dbReference type="InterPro" id="IPR033732">
    <property type="entry name" value="ATP_synth_F1_a_nt-bd_dom"/>
</dbReference>
<comment type="function">
    <text evidence="12">Produces ATP from ADP in the presence of a proton gradient across the membrane. The alpha chain is a regulatory subunit.</text>
</comment>
<feature type="domain" description="ATP synthase alpha subunit C-terminal" evidence="14">
    <location>
        <begin position="380"/>
        <end position="505"/>
    </location>
</feature>
<keyword evidence="5 12" id="KW-0547">Nucleotide-binding</keyword>
<keyword evidence="11 12" id="KW-0066">ATP synthesis</keyword>
<evidence type="ECO:0000256" key="8">
    <source>
        <dbReference type="ARBA" id="ARBA00023065"/>
    </source>
</evidence>
<keyword evidence="10 12" id="KW-0139">CF(1)</keyword>
<dbReference type="GO" id="GO:0046933">
    <property type="term" value="F:proton-transporting ATP synthase activity, rotational mechanism"/>
    <property type="evidence" value="ECO:0007669"/>
    <property type="project" value="UniProtKB-UniRule"/>
</dbReference>
<dbReference type="PROSITE" id="PS00152">
    <property type="entry name" value="ATPASE_ALPHA_BETA"/>
    <property type="match status" value="1"/>
</dbReference>
<dbReference type="EMBL" id="CP059066">
    <property type="protein sequence ID" value="QSQ09089.1"/>
    <property type="molecule type" value="Genomic_DNA"/>
</dbReference>
<proteinExistence type="inferred from homology"/>
<evidence type="ECO:0000256" key="7">
    <source>
        <dbReference type="ARBA" id="ARBA00022967"/>
    </source>
</evidence>
<dbReference type="KEGG" id="kme:H0A61_01448"/>
<evidence type="ECO:0000256" key="4">
    <source>
        <dbReference type="ARBA" id="ARBA00022475"/>
    </source>
</evidence>
<dbReference type="AlphaFoldDB" id="A0A8A0RNJ6"/>
<feature type="site" description="Required for activity" evidence="12">
    <location>
        <position position="371"/>
    </location>
</feature>
<keyword evidence="12" id="KW-0375">Hydrogen ion transport</keyword>
<evidence type="ECO:0000259" key="13">
    <source>
        <dbReference type="Pfam" id="PF00006"/>
    </source>
</evidence>
<dbReference type="SUPFAM" id="SSF50615">
    <property type="entry name" value="N-terminal domain of alpha and beta subunits of F1 ATP synthase"/>
    <property type="match status" value="1"/>
</dbReference>
<dbReference type="NCBIfam" id="TIGR00962">
    <property type="entry name" value="atpA"/>
    <property type="match status" value="1"/>
</dbReference>
<dbReference type="PANTHER" id="PTHR48082:SF2">
    <property type="entry name" value="ATP SYNTHASE SUBUNIT ALPHA, MITOCHONDRIAL"/>
    <property type="match status" value="1"/>
</dbReference>
<dbReference type="FunFam" id="2.40.30.20:FF:000001">
    <property type="entry name" value="ATP synthase subunit alpha"/>
    <property type="match status" value="1"/>
</dbReference>
<feature type="domain" description="ATPase F1/V1/A1 complex alpha/beta subunit nucleotide-binding" evidence="13">
    <location>
        <begin position="158"/>
        <end position="373"/>
    </location>
</feature>
<evidence type="ECO:0000256" key="10">
    <source>
        <dbReference type="ARBA" id="ARBA00023196"/>
    </source>
</evidence>
<evidence type="ECO:0000256" key="3">
    <source>
        <dbReference type="ARBA" id="ARBA00022448"/>
    </source>
</evidence>
<dbReference type="Gene3D" id="1.20.150.20">
    <property type="entry name" value="ATP synthase alpha/beta chain, C-terminal domain"/>
    <property type="match status" value="1"/>
</dbReference>
<dbReference type="Proteomes" id="UP000662904">
    <property type="component" value="Chromosome"/>
</dbReference>
<gene>
    <name evidence="12 16" type="primary">atpA</name>
    <name evidence="16" type="ORF">H0A61_01448</name>
</gene>
<keyword evidence="4 12" id="KW-1003">Cell membrane</keyword>
<dbReference type="CDD" id="cd18113">
    <property type="entry name" value="ATP-synt_F1_alpha_C"/>
    <property type="match status" value="1"/>
</dbReference>
<dbReference type="GO" id="GO:0005524">
    <property type="term" value="F:ATP binding"/>
    <property type="evidence" value="ECO:0007669"/>
    <property type="project" value="UniProtKB-UniRule"/>
</dbReference>
<keyword evidence="8 12" id="KW-0406">Ion transport</keyword>
<evidence type="ECO:0000256" key="1">
    <source>
        <dbReference type="ARBA" id="ARBA00004170"/>
    </source>
</evidence>
<dbReference type="PANTHER" id="PTHR48082">
    <property type="entry name" value="ATP SYNTHASE SUBUNIT ALPHA, MITOCHONDRIAL"/>
    <property type="match status" value="1"/>
</dbReference>
<dbReference type="SUPFAM" id="SSF47917">
    <property type="entry name" value="C-terminal domain of alpha and beta subunits of F1 ATP synthase"/>
    <property type="match status" value="1"/>
</dbReference>
<dbReference type="EC" id="7.1.2.2" evidence="12"/>
<dbReference type="GO" id="GO:0045259">
    <property type="term" value="C:proton-transporting ATP synthase complex"/>
    <property type="evidence" value="ECO:0007669"/>
    <property type="project" value="UniProtKB-KW"/>
</dbReference>
<sequence length="516" mass="56441">MEAGQGCFVVGLRVEELSSFLEEQIKKYEKSIDTFDTGRVVTVGDGIARIHGLMKAMSGELLEFPGGIYGMALNLEENSIGCVMLGPDSEIKEGDEVKSTGRIVEVPVGEELLGRVVNALGQPIDGRGPLNARKFRPVEAPAPGIIQRKPVDTPLQTGIKAIDSMIPIGRGQRELLIGDRQTGKTAVAVDAIINQKNENVICIYVAIGQKASSVARLVETLKKYGAMEYTTVVAANAGELAALQYIAPYAGCAMGEEFMYNSRDVLIVYDDLSKHAIAYRAISLLLRRPPGREAFPGDVFYLHSRLLERSARLNEELGGGSMTALPIVETLAGDVSAYIPTNVISITDGQIYFETELFFSGIRPAINAGLSVSRVGGAAQIKAMKEVAGRLRLELAQYRELSAFARFGSDLDKETRERLSRGERIIEVLKQGQFEPMPVENQVIIIYALINGYLEDIPIEDLKRFEKEFLGYMSSKHPEIGKSIKETGELKDGIKQRLGKAITDFKKGFKTKTSGN</sequence>
<dbReference type="Gene3D" id="3.40.50.300">
    <property type="entry name" value="P-loop containing nucleotide triphosphate hydrolases"/>
    <property type="match status" value="1"/>
</dbReference>
<dbReference type="InterPro" id="IPR038376">
    <property type="entry name" value="ATP_synth_asu_C_sf"/>
</dbReference>
<dbReference type="InterPro" id="IPR004100">
    <property type="entry name" value="ATPase_F1/V1/A1_a/bsu_N"/>
</dbReference>
<keyword evidence="3 12" id="KW-0813">Transport</keyword>
<protein>
    <recommendedName>
        <fullName evidence="12">ATP synthase subunit alpha</fullName>
        <ecNumber evidence="12">7.1.2.2</ecNumber>
    </recommendedName>
    <alternativeName>
        <fullName evidence="12">ATP synthase F1 sector subunit alpha</fullName>
    </alternativeName>
    <alternativeName>
        <fullName evidence="12">F-ATPase subunit alpha</fullName>
    </alternativeName>
</protein>
<keyword evidence="6 12" id="KW-0067">ATP-binding</keyword>
<dbReference type="InterPro" id="IPR000194">
    <property type="entry name" value="ATPase_F1/V1/A1_a/bsu_nucl-bd"/>
</dbReference>
<dbReference type="InterPro" id="IPR000793">
    <property type="entry name" value="ATP_synth_asu_C"/>
</dbReference>
<evidence type="ECO:0000259" key="14">
    <source>
        <dbReference type="Pfam" id="PF00306"/>
    </source>
</evidence>
<evidence type="ECO:0000313" key="16">
    <source>
        <dbReference type="EMBL" id="QSQ09089.1"/>
    </source>
</evidence>
<evidence type="ECO:0000259" key="15">
    <source>
        <dbReference type="Pfam" id="PF02874"/>
    </source>
</evidence>
<dbReference type="InterPro" id="IPR005294">
    <property type="entry name" value="ATP_synth_F1_asu"/>
</dbReference>
<evidence type="ECO:0000256" key="6">
    <source>
        <dbReference type="ARBA" id="ARBA00022840"/>
    </source>
</evidence>
<dbReference type="CDD" id="cd01132">
    <property type="entry name" value="F1-ATPase_alpha_CD"/>
    <property type="match status" value="1"/>
</dbReference>
<evidence type="ECO:0000256" key="11">
    <source>
        <dbReference type="ARBA" id="ARBA00023310"/>
    </source>
</evidence>
<organism evidence="16 17">
    <name type="scientific">Koleobacter methoxysyntrophicus</name>
    <dbReference type="NCBI Taxonomy" id="2751313"/>
    <lineage>
        <taxon>Bacteria</taxon>
        <taxon>Bacillati</taxon>
        <taxon>Bacillota</taxon>
        <taxon>Clostridia</taxon>
        <taxon>Koleobacterales</taxon>
        <taxon>Koleobacteraceae</taxon>
        <taxon>Koleobacter</taxon>
    </lineage>
</organism>
<dbReference type="Pfam" id="PF02874">
    <property type="entry name" value="ATP-synt_ab_N"/>
    <property type="match status" value="1"/>
</dbReference>
<dbReference type="CDD" id="cd18116">
    <property type="entry name" value="ATP-synt_F1_alpha_N"/>
    <property type="match status" value="1"/>
</dbReference>
<comment type="subcellular location">
    <subcellularLocation>
        <location evidence="12">Cell membrane</location>
        <topology evidence="12">Peripheral membrane protein</topology>
    </subcellularLocation>
    <subcellularLocation>
        <location evidence="1">Membrane</location>
        <topology evidence="1">Peripheral membrane protein</topology>
    </subcellularLocation>
</comment>
<dbReference type="InterPro" id="IPR020003">
    <property type="entry name" value="ATPase_a/bsu_AS"/>
</dbReference>
<reference evidence="16" key="1">
    <citation type="submission" date="2020-07" db="EMBL/GenBank/DDBJ databases">
        <title>Koleobacter methoxysyntrophicus gen. nov., sp. nov., a novel anaerobic bacterium isolated from deep subsurface oil field and proposal of Koleobacterales ord. nov. in the phylum Firmicutes.</title>
        <authorList>
            <person name="Sakamoto S."/>
            <person name="Tamaki H."/>
        </authorList>
    </citation>
    <scope>NUCLEOTIDE SEQUENCE</scope>
    <source>
        <strain evidence="16">NRmbB1</strain>
    </source>
</reference>
<dbReference type="HAMAP" id="MF_01346">
    <property type="entry name" value="ATP_synth_alpha_bact"/>
    <property type="match status" value="1"/>
</dbReference>
<feature type="binding site" evidence="12">
    <location>
        <begin position="178"/>
        <end position="185"/>
    </location>
    <ligand>
        <name>ATP</name>
        <dbReference type="ChEBI" id="CHEBI:30616"/>
    </ligand>
</feature>
<dbReference type="SUPFAM" id="SSF52540">
    <property type="entry name" value="P-loop containing nucleoside triphosphate hydrolases"/>
    <property type="match status" value="1"/>
</dbReference>